<dbReference type="GO" id="GO:0006874">
    <property type="term" value="P:intracellular calcium ion homeostasis"/>
    <property type="evidence" value="ECO:0007669"/>
    <property type="project" value="TreeGrafter"/>
</dbReference>
<dbReference type="GO" id="GO:0005246">
    <property type="term" value="F:calcium channel regulator activity"/>
    <property type="evidence" value="ECO:0007669"/>
    <property type="project" value="InterPro"/>
</dbReference>
<dbReference type="CDD" id="cd11722">
    <property type="entry name" value="SOAR"/>
    <property type="match status" value="1"/>
</dbReference>
<feature type="domain" description="STIM1/2 Orai1-activating region" evidence="2">
    <location>
        <begin position="18"/>
        <end position="118"/>
    </location>
</feature>
<comment type="caution">
    <text evidence="3">The sequence shown here is derived from an EMBL/GenBank/DDBJ whole genome shotgun (WGS) entry which is preliminary data.</text>
</comment>
<proteinExistence type="predicted"/>
<dbReference type="PANTHER" id="PTHR15136">
    <property type="entry name" value="STROMAL INTERACTION MOLECULE HOMOLOG"/>
    <property type="match status" value="1"/>
</dbReference>
<gene>
    <name evidence="3" type="ORF">B5V51_13127</name>
</gene>
<accession>A0A2A4ITG7</accession>
<reference evidence="3" key="1">
    <citation type="submission" date="2017-09" db="EMBL/GenBank/DDBJ databases">
        <title>Contemporary evolution of a Lepidopteran species, Heliothis virescens, in response to modern agricultural practices.</title>
        <authorList>
            <person name="Fritz M.L."/>
            <person name="Deyonke A.M."/>
            <person name="Papanicolaou A."/>
            <person name="Micinski S."/>
            <person name="Westbrook J."/>
            <person name="Gould F."/>
        </authorList>
    </citation>
    <scope>NUCLEOTIDE SEQUENCE [LARGE SCALE GENOMIC DNA]</scope>
    <source>
        <strain evidence="3">HvINT-</strain>
        <tissue evidence="3">Whole body</tissue>
    </source>
</reference>
<name>A0A2A4ITG7_HELVI</name>
<dbReference type="Gene3D" id="1.10.287.3550">
    <property type="match status" value="1"/>
</dbReference>
<dbReference type="GO" id="GO:0005509">
    <property type="term" value="F:calcium ion binding"/>
    <property type="evidence" value="ECO:0007669"/>
    <property type="project" value="TreeGrafter"/>
</dbReference>
<dbReference type="GO" id="GO:0005783">
    <property type="term" value="C:endoplasmic reticulum"/>
    <property type="evidence" value="ECO:0007669"/>
    <property type="project" value="TreeGrafter"/>
</dbReference>
<protein>
    <recommendedName>
        <fullName evidence="2">STIM1/2 Orai1-activating region domain-containing protein</fullName>
    </recommendedName>
</protein>
<dbReference type="Pfam" id="PF16533">
    <property type="entry name" value="SOAR"/>
    <property type="match status" value="1"/>
</dbReference>
<dbReference type="STRING" id="7102.A0A2A4ITG7"/>
<evidence type="ECO:0000313" key="3">
    <source>
        <dbReference type="EMBL" id="PCG63021.1"/>
    </source>
</evidence>
<dbReference type="InterPro" id="IPR037608">
    <property type="entry name" value="STIM1/2"/>
</dbReference>
<organism evidence="3">
    <name type="scientific">Heliothis virescens</name>
    <name type="common">Tobacco budworm moth</name>
    <dbReference type="NCBI Taxonomy" id="7102"/>
    <lineage>
        <taxon>Eukaryota</taxon>
        <taxon>Metazoa</taxon>
        <taxon>Ecdysozoa</taxon>
        <taxon>Arthropoda</taxon>
        <taxon>Hexapoda</taxon>
        <taxon>Insecta</taxon>
        <taxon>Pterygota</taxon>
        <taxon>Neoptera</taxon>
        <taxon>Endopterygota</taxon>
        <taxon>Lepidoptera</taxon>
        <taxon>Glossata</taxon>
        <taxon>Ditrysia</taxon>
        <taxon>Noctuoidea</taxon>
        <taxon>Noctuidae</taxon>
        <taxon>Heliothinae</taxon>
        <taxon>Heliothis</taxon>
    </lineage>
</organism>
<dbReference type="InterPro" id="IPR032393">
    <property type="entry name" value="SOAR_STIM1/2"/>
</dbReference>
<keyword evidence="1" id="KW-0175">Coiled coil</keyword>
<dbReference type="PANTHER" id="PTHR15136:SF5">
    <property type="entry name" value="STROMAL INTERACTION MOLECULE HOMOLOG"/>
    <property type="match status" value="1"/>
</dbReference>
<dbReference type="AlphaFoldDB" id="A0A2A4ITG7"/>
<evidence type="ECO:0000256" key="1">
    <source>
        <dbReference type="SAM" id="Coils"/>
    </source>
</evidence>
<sequence>MLRAELRRAEGELEDRCWAPPPGLQQWLQLTHEVENRSYLRKKQQADLQLQQAREACEKLRKKRSSLVGAFVSTHGKSIDDVDRSIVEARTALNEVTQELQERMHRWKQIERLCGFNIINNNGLQYLETALYRNANGRPTGRGRISSSQDDLSIGDDASICGSGKNYDEMSLFHEHIE</sequence>
<dbReference type="EMBL" id="NWSH01007280">
    <property type="protein sequence ID" value="PCG63021.1"/>
    <property type="molecule type" value="Genomic_DNA"/>
</dbReference>
<dbReference type="GO" id="GO:0002115">
    <property type="term" value="P:store-operated calcium entry"/>
    <property type="evidence" value="ECO:0007669"/>
    <property type="project" value="TreeGrafter"/>
</dbReference>
<feature type="coiled-coil region" evidence="1">
    <location>
        <begin position="36"/>
        <end position="99"/>
    </location>
</feature>
<dbReference type="GO" id="GO:0005886">
    <property type="term" value="C:plasma membrane"/>
    <property type="evidence" value="ECO:0007669"/>
    <property type="project" value="TreeGrafter"/>
</dbReference>
<evidence type="ECO:0000259" key="2">
    <source>
        <dbReference type="Pfam" id="PF16533"/>
    </source>
</evidence>
<dbReference type="FunFam" id="1.10.287.3550:FF:000002">
    <property type="entry name" value="Stromal interaction molecule homolog"/>
    <property type="match status" value="1"/>
</dbReference>